<feature type="region of interest" description="Disordered" evidence="2">
    <location>
        <begin position="382"/>
        <end position="441"/>
    </location>
</feature>
<organism evidence="3 4">
    <name type="scientific">Prunus yedoensis var. nudiflora</name>
    <dbReference type="NCBI Taxonomy" id="2094558"/>
    <lineage>
        <taxon>Eukaryota</taxon>
        <taxon>Viridiplantae</taxon>
        <taxon>Streptophyta</taxon>
        <taxon>Embryophyta</taxon>
        <taxon>Tracheophyta</taxon>
        <taxon>Spermatophyta</taxon>
        <taxon>Magnoliopsida</taxon>
        <taxon>eudicotyledons</taxon>
        <taxon>Gunneridae</taxon>
        <taxon>Pentapetalae</taxon>
        <taxon>rosids</taxon>
        <taxon>fabids</taxon>
        <taxon>Rosales</taxon>
        <taxon>Rosaceae</taxon>
        <taxon>Amygdaloideae</taxon>
        <taxon>Amygdaleae</taxon>
        <taxon>Prunus</taxon>
    </lineage>
</organism>
<feature type="region of interest" description="Disordered" evidence="2">
    <location>
        <begin position="1299"/>
        <end position="1321"/>
    </location>
</feature>
<proteinExistence type="predicted"/>
<feature type="region of interest" description="Disordered" evidence="2">
    <location>
        <begin position="1896"/>
        <end position="1916"/>
    </location>
</feature>
<feature type="compositionally biased region" description="Basic and acidic residues" evidence="2">
    <location>
        <begin position="2069"/>
        <end position="2097"/>
    </location>
</feature>
<feature type="region of interest" description="Disordered" evidence="2">
    <location>
        <begin position="207"/>
        <end position="298"/>
    </location>
</feature>
<evidence type="ECO:0000313" key="3">
    <source>
        <dbReference type="EMBL" id="PQQ13183.1"/>
    </source>
</evidence>
<feature type="region of interest" description="Disordered" evidence="2">
    <location>
        <begin position="1975"/>
        <end position="2005"/>
    </location>
</feature>
<feature type="region of interest" description="Disordered" evidence="2">
    <location>
        <begin position="1604"/>
        <end position="1624"/>
    </location>
</feature>
<feature type="region of interest" description="Disordered" evidence="2">
    <location>
        <begin position="574"/>
        <end position="628"/>
    </location>
</feature>
<feature type="compositionally biased region" description="Basic and acidic residues" evidence="2">
    <location>
        <begin position="130"/>
        <end position="154"/>
    </location>
</feature>
<feature type="compositionally biased region" description="Basic and acidic residues" evidence="2">
    <location>
        <begin position="1666"/>
        <end position="1683"/>
    </location>
</feature>
<keyword evidence="1" id="KW-0175">Coiled coil</keyword>
<feature type="region of interest" description="Disordered" evidence="2">
    <location>
        <begin position="130"/>
        <end position="163"/>
    </location>
</feature>
<feature type="region of interest" description="Disordered" evidence="2">
    <location>
        <begin position="2054"/>
        <end position="2103"/>
    </location>
</feature>
<comment type="caution">
    <text evidence="3">The sequence shown here is derived from an EMBL/GenBank/DDBJ whole genome shotgun (WGS) entry which is preliminary data.</text>
</comment>
<feature type="coiled-coil region" evidence="1">
    <location>
        <begin position="1727"/>
        <end position="1754"/>
    </location>
</feature>
<evidence type="ECO:0000256" key="2">
    <source>
        <dbReference type="SAM" id="MobiDB-lite"/>
    </source>
</evidence>
<gene>
    <name evidence="3" type="ORF">Pyn_03290</name>
</gene>
<dbReference type="Proteomes" id="UP000250321">
    <property type="component" value="Unassembled WGS sequence"/>
</dbReference>
<evidence type="ECO:0000313" key="4">
    <source>
        <dbReference type="Proteomes" id="UP000250321"/>
    </source>
</evidence>
<name>A0A314Z3G1_PRUYE</name>
<protein>
    <recommendedName>
        <fullName evidence="5">Titin-like</fullName>
    </recommendedName>
</protein>
<feature type="compositionally biased region" description="Basic and acidic residues" evidence="2">
    <location>
        <begin position="220"/>
        <end position="257"/>
    </location>
</feature>
<feature type="compositionally biased region" description="Basic and acidic residues" evidence="2">
    <location>
        <begin position="1604"/>
        <end position="1623"/>
    </location>
</feature>
<dbReference type="OrthoDB" id="1166549at2759"/>
<feature type="compositionally biased region" description="Basic and acidic residues" evidence="2">
    <location>
        <begin position="1465"/>
        <end position="1482"/>
    </location>
</feature>
<feature type="compositionally biased region" description="Basic and acidic residues" evidence="2">
    <location>
        <begin position="398"/>
        <end position="407"/>
    </location>
</feature>
<feature type="coiled-coil region" evidence="1">
    <location>
        <begin position="1100"/>
        <end position="1152"/>
    </location>
</feature>
<feature type="compositionally biased region" description="Basic and acidic residues" evidence="2">
    <location>
        <begin position="869"/>
        <end position="886"/>
    </location>
</feature>
<feature type="coiled-coil region" evidence="1">
    <location>
        <begin position="1516"/>
        <end position="1547"/>
    </location>
</feature>
<feature type="region of interest" description="Disordered" evidence="2">
    <location>
        <begin position="855"/>
        <end position="886"/>
    </location>
</feature>
<feature type="compositionally biased region" description="Basic and acidic residues" evidence="2">
    <location>
        <begin position="2206"/>
        <end position="2223"/>
    </location>
</feature>
<keyword evidence="4" id="KW-1185">Reference proteome</keyword>
<evidence type="ECO:0008006" key="5">
    <source>
        <dbReference type="Google" id="ProtNLM"/>
    </source>
</evidence>
<feature type="region of interest" description="Disordered" evidence="2">
    <location>
        <begin position="465"/>
        <end position="513"/>
    </location>
</feature>
<feature type="region of interest" description="Disordered" evidence="2">
    <location>
        <begin position="975"/>
        <end position="1012"/>
    </location>
</feature>
<feature type="compositionally biased region" description="Acidic residues" evidence="2">
    <location>
        <begin position="1299"/>
        <end position="1308"/>
    </location>
</feature>
<feature type="compositionally biased region" description="Basic and acidic residues" evidence="2">
    <location>
        <begin position="611"/>
        <end position="620"/>
    </location>
</feature>
<feature type="compositionally biased region" description="Basic and acidic residues" evidence="2">
    <location>
        <begin position="589"/>
        <end position="604"/>
    </location>
</feature>
<feature type="region of interest" description="Disordered" evidence="2">
    <location>
        <begin position="1658"/>
        <end position="1683"/>
    </location>
</feature>
<dbReference type="EMBL" id="PJQY01000312">
    <property type="protein sequence ID" value="PQQ13183.1"/>
    <property type="molecule type" value="Genomic_DNA"/>
</dbReference>
<feature type="compositionally biased region" description="Basic and acidic residues" evidence="2">
    <location>
        <begin position="492"/>
        <end position="501"/>
    </location>
</feature>
<evidence type="ECO:0000256" key="1">
    <source>
        <dbReference type="SAM" id="Coils"/>
    </source>
</evidence>
<accession>A0A314Z3G1</accession>
<feature type="region of interest" description="Disordered" evidence="2">
    <location>
        <begin position="94"/>
        <end position="116"/>
    </location>
</feature>
<feature type="region of interest" description="Disordered" evidence="2">
    <location>
        <begin position="2254"/>
        <end position="2295"/>
    </location>
</feature>
<reference evidence="3 4" key="1">
    <citation type="submission" date="2018-02" db="EMBL/GenBank/DDBJ databases">
        <title>Draft genome of wild Prunus yedoensis var. nudiflora.</title>
        <authorList>
            <person name="Baek S."/>
            <person name="Kim J.-H."/>
            <person name="Choi K."/>
            <person name="Kim G.-B."/>
            <person name="Cho A."/>
            <person name="Jang H."/>
            <person name="Shin C.-H."/>
            <person name="Yu H.-J."/>
            <person name="Mun J.-H."/>
        </authorList>
    </citation>
    <scope>NUCLEOTIDE SEQUENCE [LARGE SCALE GENOMIC DNA]</scope>
    <source>
        <strain evidence="4">cv. Jeju island</strain>
        <tissue evidence="3">Leaf</tissue>
    </source>
</reference>
<feature type="compositionally biased region" description="Basic and acidic residues" evidence="2">
    <location>
        <begin position="1003"/>
        <end position="1012"/>
    </location>
</feature>
<feature type="compositionally biased region" description="Polar residues" evidence="2">
    <location>
        <begin position="2254"/>
        <end position="2268"/>
    </location>
</feature>
<sequence>MADEIADSSSEQVSVLLEERSVQEDEAAVRTLDLTNNSFKQDIKPETSIDENTDNTSSTNTIFQEEFEEETGIKGLKNKAPEKSFDAVYEDKGPEATVFNNDDSSSTIVAGPDIPNDEATLEAKECAEDKLQKKSITDDHEEKAGLEVGEKENESPAIPDTPLITQTEETHLPEVGNPDIFEVYPEIGSEDIIKESPKEPEYQNEFLEKTPEAGDTASETVKDDESSERHFGRPCMKHEGNTQRKGEELDVGEAKAGEEEDNQGFAAVGPIQETEQSNMTSAEHEGETETNLENDTETLRENTKTITTDEAERQVINLEQSFRKEGEEDTAIPSYEITEDEIPEEKVLKEPEISGGGESTTWELNKNIEIPENILNTSTVKCEEGEQGEGKNTAPTKATEEDHRDEDPFTVEVAEEDHDYNSAISVTETSAKVTSNDEEDAPQALQKYEPGGELQNVLDVMPEEIKTETSGESAEVITCRKEERTIQNSQESSDKEKKEDIESTNNTEENDTAVVEACTEAADLSTIIEEKNLEEQEIQKLSSALVVEETTKEISEEEEIYGVILKEERKEAHAKCNEPAEGANLTQDLKSETTEDRTETDKDFYSPISEGETHAEESKKTFAPNNSFLSDVPETEIEKHFQVNDVPTVSNFDSLSGIVSQVTGLEEAETENQEQVKKNDIAPEEKVLPTIFTSETALATEMIDVQEEENFNSKEKLENQIPTTADKPETCLKEAEAENKEHVQNIDPEEKGAETILTDKTALDIEDIAVQAGEILNSKENLEEQIPTAADEGETLWKEAEPENKEEIKHADIASEEKGLEIILTDETALNIEDINVQAEENLNSKDNLEKQIPTSADEGEAFSNEAEAENKEEIKHTDIAPEEKGLETILTDETALDIEDIYVQAEENFNSKENLEEQIPTAADEGETFWKEVQVENKEVIKHTDIASEEKGLETILTDETALDIEDINVQAEEHLNSKDNLEEQIPTSADEGETFSNEAEAENKEGIKHTDIAPDEKGLETILTDETALDIEDIYVQAEENFNSKDNLEEQIPTRADEHETCLKEAQAENTEQVKNTDIIPEEKGSVTILTDGTSLDIEDIYVQAEETFNANENLEEQIPKAADEGETFLKEAEAENEEQAKNIDIAHEEKGLPTILTDETALDIGDNDVQAEENFNFKENLGKEIQTIADERETCLKEAEAENQEQVKTTDIVPEEKGLATILTDETSLDVEDFDVQTEQNFKSKENLDEQIPTAANEGETCLKEAESENKERTKDINIAPEEKGLATILTDETASEFEDSDVQAEENFSPKENLEKQIPTAADEVETCLKEAKAENKEQVKDTDIVHEEKGLATVLTDDTSLDVEDIDVQAEQNFNSKENLEEQIPTAADEDKTCFKDAEIENKEQTKITDIAPEEKGLATISTVETALDIEDIDVKAEDNFNSKEILEKQIPTAANEGETCLKEAESENKERTKDINIAPEEKGLATILTDEMASEIEDSDVQAEENFNSKENLEKQIPTAADEVETCLKEAKAENKEQVKNTDIVHEEKGLATVLIDDTSLDVEDFDVQAEQNFNSKENLEEQIPTAADEDKTCFKDAETENKEQTKTTDIAPDEKGPATISTVETALDIEDIDVKAEENFNSTEILEKQITTAADEGETGLKDAKAEKNKQVKNDIAPDKKVPATILTDETSLDVEDTDVQAEKNFNSKENLDEHIPTAADEDETCLKEAKEEKENLEEQIPTAADEDKTCFKDAETENKEQTKTTDIAPEEKGLEIISTVETALDIEDIDVKAEENFNSTEILEKQITTAADEGETCLKDAEAEKNEQVKNDIAPEEKVPATILTDETSLDVEHIDVQAEQNFNSKENLEEHIPTAADEDETCLKEAKEEKENLEEQIPTAADEDKTCFKDAETENKEQTKTTDIAPEEKGLATISTVETALDIEDIDVKAEENFNSKEILEKQITTAADEGETGLKDAEAEKNEQVKNDIAPEEKVPATILTDETSLGVEDIDVQAEQNFNSNENLEEHIPTAADEDETCLKEAKEEKENLEEQIPTAADEDKTCFKDAETENKEQTKTTDISPEEKGLATISTDETALDIEDIDVKAGEIFNSKEILEKQITTAADEGETGLKDAEAENHEQVKIGIAPEEKGLATIFTDETASEIEDSDVQAEESFNLKENLEKQIPTAADDGETGLKDSESKHNEQLKNDIAPEEKVLATVLTDEAEGNFDSTEFLENQIPTEAGKTTEQSFQVQSLEEAEPKLGVEDESLESEDHPEKNNMIVEEVCNIIEHE</sequence>
<feature type="region of interest" description="Disordered" evidence="2">
    <location>
        <begin position="2191"/>
        <end position="2223"/>
    </location>
</feature>
<feature type="region of interest" description="Disordered" evidence="2">
    <location>
        <begin position="319"/>
        <end position="366"/>
    </location>
</feature>
<dbReference type="STRING" id="2094558.A0A314Z3G1"/>
<feature type="compositionally biased region" description="Polar residues" evidence="2">
    <location>
        <begin position="422"/>
        <end position="434"/>
    </location>
</feature>
<feature type="compositionally biased region" description="Basic and acidic residues" evidence="2">
    <location>
        <begin position="1982"/>
        <end position="2005"/>
    </location>
</feature>
<feature type="region of interest" description="Disordered" evidence="2">
    <location>
        <begin position="1462"/>
        <end position="1482"/>
    </location>
</feature>
<feature type="compositionally biased region" description="Polar residues" evidence="2">
    <location>
        <begin position="98"/>
        <end position="108"/>
    </location>
</feature>